<keyword evidence="2" id="KW-1185">Reference proteome</keyword>
<dbReference type="AlphaFoldDB" id="A0A7K0C8W6"/>
<sequence length="56" mass="6231">MPDRTTINGRRQDPGAYVNGKQLRCTCGNTTKWDRMIVDRGRMTADCGDCGAHCKV</sequence>
<reference evidence="1 2" key="1">
    <citation type="submission" date="2019-10" db="EMBL/GenBank/DDBJ databases">
        <title>Actinomadura rubteroloni sp. nov. and Actinomadura macrotermitis sp. nov., isolated from the gut of fungus growing-termite Macrotermes natalensis.</title>
        <authorList>
            <person name="Benndorf R."/>
            <person name="Martin K."/>
            <person name="Kuefner M."/>
            <person name="De Beer W."/>
            <person name="Kaster A.-K."/>
            <person name="Vollmers J."/>
            <person name="Poulsen M."/>
            <person name="Beemelmanns C."/>
        </authorList>
    </citation>
    <scope>NUCLEOTIDE SEQUENCE [LARGE SCALE GENOMIC DNA]</scope>
    <source>
        <strain evidence="1 2">RB68</strain>
    </source>
</reference>
<gene>
    <name evidence="1" type="ORF">ACRB68_80200</name>
</gene>
<proteinExistence type="predicted"/>
<evidence type="ECO:0000313" key="1">
    <source>
        <dbReference type="EMBL" id="MQY09890.1"/>
    </source>
</evidence>
<dbReference type="EMBL" id="WEGH01000009">
    <property type="protein sequence ID" value="MQY09890.1"/>
    <property type="molecule type" value="Genomic_DNA"/>
</dbReference>
<evidence type="ECO:0000313" key="2">
    <source>
        <dbReference type="Proteomes" id="UP000487268"/>
    </source>
</evidence>
<comment type="caution">
    <text evidence="1">The sequence shown here is derived from an EMBL/GenBank/DDBJ whole genome shotgun (WGS) entry which is preliminary data.</text>
</comment>
<name>A0A7K0C8W6_9ACTN</name>
<dbReference type="Proteomes" id="UP000487268">
    <property type="component" value="Unassembled WGS sequence"/>
</dbReference>
<protein>
    <submittedName>
        <fullName evidence="1">Uncharacterized protein</fullName>
    </submittedName>
</protein>
<organism evidence="1 2">
    <name type="scientific">Actinomadura macrotermitis</name>
    <dbReference type="NCBI Taxonomy" id="2585200"/>
    <lineage>
        <taxon>Bacteria</taxon>
        <taxon>Bacillati</taxon>
        <taxon>Actinomycetota</taxon>
        <taxon>Actinomycetes</taxon>
        <taxon>Streptosporangiales</taxon>
        <taxon>Thermomonosporaceae</taxon>
        <taxon>Actinomadura</taxon>
    </lineage>
</organism>
<dbReference type="RefSeq" id="WP_194293626.1">
    <property type="nucleotide sequence ID" value="NZ_WEGH01000009.1"/>
</dbReference>
<accession>A0A7K0C8W6</accession>